<organism evidence="3">
    <name type="scientific">marine sediment metagenome</name>
    <dbReference type="NCBI Taxonomy" id="412755"/>
    <lineage>
        <taxon>unclassified sequences</taxon>
        <taxon>metagenomes</taxon>
        <taxon>ecological metagenomes</taxon>
    </lineage>
</organism>
<dbReference type="SUPFAM" id="SSF52016">
    <property type="entry name" value="LeuD/IlvD-like"/>
    <property type="match status" value="1"/>
</dbReference>
<dbReference type="PANTHER" id="PTHR43661:SF3">
    <property type="entry name" value="D-XYLONATE DEHYDRATASE YAGF-RELATED"/>
    <property type="match status" value="1"/>
</dbReference>
<dbReference type="Gene3D" id="3.50.30.80">
    <property type="entry name" value="IlvD/EDD C-terminal domain-like"/>
    <property type="match status" value="1"/>
</dbReference>
<dbReference type="PANTHER" id="PTHR43661">
    <property type="entry name" value="D-XYLONATE DEHYDRATASE"/>
    <property type="match status" value="1"/>
</dbReference>
<comment type="caution">
    <text evidence="3">The sequence shown here is derived from an EMBL/GenBank/DDBJ whole genome shotgun (WGS) entry which is preliminary data.</text>
</comment>
<sequence>YKAMKLLYGQGLALKTALITDGRFSGTNSGCFVGHISPEAAAGGPLAIVRDGDEITHRHSQSRSAFGRSRSRDRKTTGQLDTARH</sequence>
<dbReference type="InterPro" id="IPR042096">
    <property type="entry name" value="Dihydro-acid_dehy_C"/>
</dbReference>
<evidence type="ECO:0000256" key="1">
    <source>
        <dbReference type="SAM" id="MobiDB-lite"/>
    </source>
</evidence>
<accession>A0A0F9CJP9</accession>
<dbReference type="Pfam" id="PF24877">
    <property type="entry name" value="ILV_EDD_C"/>
    <property type="match status" value="1"/>
</dbReference>
<dbReference type="GO" id="GO:0016836">
    <property type="term" value="F:hydro-lyase activity"/>
    <property type="evidence" value="ECO:0007669"/>
    <property type="project" value="TreeGrafter"/>
</dbReference>
<proteinExistence type="predicted"/>
<dbReference type="GO" id="GO:0005829">
    <property type="term" value="C:cytosol"/>
    <property type="evidence" value="ECO:0007669"/>
    <property type="project" value="TreeGrafter"/>
</dbReference>
<gene>
    <name evidence="3" type="ORF">LCGC14_2392870</name>
</gene>
<name>A0A0F9CJP9_9ZZZZ</name>
<evidence type="ECO:0000259" key="2">
    <source>
        <dbReference type="Pfam" id="PF24877"/>
    </source>
</evidence>
<protein>
    <recommendedName>
        <fullName evidence="2">Dihydroxy-acid/6-phosphogluconate dehydratase C-terminal domain-containing protein</fullName>
    </recommendedName>
</protein>
<dbReference type="AlphaFoldDB" id="A0A0F9CJP9"/>
<feature type="domain" description="Dihydroxy-acid/6-phosphogluconate dehydratase C-terminal" evidence="2">
    <location>
        <begin position="3"/>
        <end position="59"/>
    </location>
</feature>
<feature type="non-terminal residue" evidence="3">
    <location>
        <position position="1"/>
    </location>
</feature>
<dbReference type="InterPro" id="IPR056740">
    <property type="entry name" value="ILV_EDD_C"/>
</dbReference>
<evidence type="ECO:0000313" key="3">
    <source>
        <dbReference type="EMBL" id="KKL26682.1"/>
    </source>
</evidence>
<dbReference type="EMBL" id="LAZR01035748">
    <property type="protein sequence ID" value="KKL26682.1"/>
    <property type="molecule type" value="Genomic_DNA"/>
</dbReference>
<reference evidence="3" key="1">
    <citation type="journal article" date="2015" name="Nature">
        <title>Complex archaea that bridge the gap between prokaryotes and eukaryotes.</title>
        <authorList>
            <person name="Spang A."/>
            <person name="Saw J.H."/>
            <person name="Jorgensen S.L."/>
            <person name="Zaremba-Niedzwiedzka K."/>
            <person name="Martijn J."/>
            <person name="Lind A.E."/>
            <person name="van Eijk R."/>
            <person name="Schleper C."/>
            <person name="Guy L."/>
            <person name="Ettema T.J."/>
        </authorList>
    </citation>
    <scope>NUCLEOTIDE SEQUENCE</scope>
</reference>
<feature type="region of interest" description="Disordered" evidence="1">
    <location>
        <begin position="52"/>
        <end position="85"/>
    </location>
</feature>